<reference evidence="1 2" key="1">
    <citation type="journal article" date="2013" name="Curr. Biol.">
        <title>The Genome of the Foraminiferan Reticulomyxa filosa.</title>
        <authorList>
            <person name="Glockner G."/>
            <person name="Hulsmann N."/>
            <person name="Schleicher M."/>
            <person name="Noegel A.A."/>
            <person name="Eichinger L."/>
            <person name="Gallinger C."/>
            <person name="Pawlowski J."/>
            <person name="Sierra R."/>
            <person name="Euteneuer U."/>
            <person name="Pillet L."/>
            <person name="Moustafa A."/>
            <person name="Platzer M."/>
            <person name="Groth M."/>
            <person name="Szafranski K."/>
            <person name="Schliwa M."/>
        </authorList>
    </citation>
    <scope>NUCLEOTIDE SEQUENCE [LARGE SCALE GENOMIC DNA]</scope>
</reference>
<comment type="caution">
    <text evidence="1">The sequence shown here is derived from an EMBL/GenBank/DDBJ whole genome shotgun (WGS) entry which is preliminary data.</text>
</comment>
<gene>
    <name evidence="1" type="ORF">RFI_35497</name>
</gene>
<keyword evidence="2" id="KW-1185">Reference proteome</keyword>
<accession>X6LKR8</accession>
<name>X6LKR8_RETFI</name>
<dbReference type="Proteomes" id="UP000023152">
    <property type="component" value="Unassembled WGS sequence"/>
</dbReference>
<evidence type="ECO:0000313" key="1">
    <source>
        <dbReference type="EMBL" id="ETO01941.1"/>
    </source>
</evidence>
<organism evidence="1 2">
    <name type="scientific">Reticulomyxa filosa</name>
    <dbReference type="NCBI Taxonomy" id="46433"/>
    <lineage>
        <taxon>Eukaryota</taxon>
        <taxon>Sar</taxon>
        <taxon>Rhizaria</taxon>
        <taxon>Retaria</taxon>
        <taxon>Foraminifera</taxon>
        <taxon>Monothalamids</taxon>
        <taxon>Reticulomyxidae</taxon>
        <taxon>Reticulomyxa</taxon>
    </lineage>
</organism>
<dbReference type="AlphaFoldDB" id="X6LKR8"/>
<sequence>MIDTTNIIRELHKQLKSIALDNNWNNFVTELNKICHLFLNECKPLKSELMVTTSASIEEMTQCFDICYKCFPESVSNCTEFLDLCINNEPKIAELVNNENLCNFEHFVNTMDAENEDDNKKKFMNMLSLIKNNNLE</sequence>
<proteinExistence type="predicted"/>
<dbReference type="EMBL" id="ASPP01037062">
    <property type="protein sequence ID" value="ETO01941.1"/>
    <property type="molecule type" value="Genomic_DNA"/>
</dbReference>
<protein>
    <submittedName>
        <fullName evidence="1">Uncharacterized protein</fullName>
    </submittedName>
</protein>
<evidence type="ECO:0000313" key="2">
    <source>
        <dbReference type="Proteomes" id="UP000023152"/>
    </source>
</evidence>